<evidence type="ECO:0000313" key="2">
    <source>
        <dbReference type="EMBL" id="CDI40482.1"/>
    </source>
</evidence>
<organism evidence="2 3">
    <name type="scientific">Tepidanaerobacter acetatoxydans (strain DSM 21804 / JCM 16047 / Re1)</name>
    <dbReference type="NCBI Taxonomy" id="1209989"/>
    <lineage>
        <taxon>Bacteria</taxon>
        <taxon>Bacillati</taxon>
        <taxon>Bacillota</taxon>
        <taxon>Clostridia</taxon>
        <taxon>Thermosediminibacterales</taxon>
        <taxon>Tepidanaerobacteraceae</taxon>
        <taxon>Tepidanaerobacter</taxon>
    </lineage>
</organism>
<accession>U4Q889</accession>
<evidence type="ECO:0000313" key="3">
    <source>
        <dbReference type="Proteomes" id="UP000010802"/>
    </source>
</evidence>
<dbReference type="HOGENOM" id="CLU_194269_2_0_9"/>
<dbReference type="AlphaFoldDB" id="U4Q889"/>
<sequence>MAMEYGLIILLVLLIIFLEVPSLIQKKLWRELTAFFVLLAIGFVLSLLQIMKVKIPSPNDAIIFIIESISKKLK</sequence>
<keyword evidence="1" id="KW-0812">Transmembrane</keyword>
<keyword evidence="1" id="KW-1133">Transmembrane helix</keyword>
<reference evidence="3" key="1">
    <citation type="journal article" date="2013" name="Genome Announc.">
        <title>First genome sequence of a syntrophic acetate-oxidizing bacterium, Tepidanaerobacter acetatoxydans strain Re1.</title>
        <authorList>
            <person name="Manzoor S."/>
            <person name="Bongcam-Rudloff E."/>
            <person name="Schnurer A."/>
            <person name="Muller B."/>
        </authorList>
    </citation>
    <scope>NUCLEOTIDE SEQUENCE [LARGE SCALE GENOMIC DNA]</scope>
    <source>
        <strain evidence="3">Re1</strain>
    </source>
</reference>
<dbReference type="RefSeq" id="WP_023211385.1">
    <property type="nucleotide sequence ID" value="NC_015519.1"/>
</dbReference>
<gene>
    <name evidence="2" type="ordered locus">TEPIRE1_0794</name>
</gene>
<keyword evidence="3" id="KW-1185">Reference proteome</keyword>
<proteinExistence type="predicted"/>
<evidence type="ECO:0000256" key="1">
    <source>
        <dbReference type="SAM" id="Phobius"/>
    </source>
</evidence>
<dbReference type="Proteomes" id="UP000010802">
    <property type="component" value="Chromosome"/>
</dbReference>
<dbReference type="KEGG" id="tae:TepiRe1_0794"/>
<dbReference type="STRING" id="1209989.TepRe1_0734"/>
<dbReference type="EMBL" id="HF563609">
    <property type="protein sequence ID" value="CDI40482.1"/>
    <property type="molecule type" value="Genomic_DNA"/>
</dbReference>
<keyword evidence="1" id="KW-0472">Membrane</keyword>
<name>U4Q889_TEPAE</name>
<feature type="transmembrane region" description="Helical" evidence="1">
    <location>
        <begin position="32"/>
        <end position="50"/>
    </location>
</feature>
<protein>
    <submittedName>
        <fullName evidence="2">Uncharacterized protein</fullName>
    </submittedName>
</protein>